<evidence type="ECO:0008006" key="9">
    <source>
        <dbReference type="Google" id="ProtNLM"/>
    </source>
</evidence>
<reference evidence="7" key="1">
    <citation type="submission" date="2022-07" db="EMBL/GenBank/DDBJ databases">
        <title>Genome Sequence of Physisporinus lineatus.</title>
        <authorList>
            <person name="Buettner E."/>
        </authorList>
    </citation>
    <scope>NUCLEOTIDE SEQUENCE</scope>
    <source>
        <strain evidence="7">VT162</strain>
    </source>
</reference>
<comment type="subcellular location">
    <subcellularLocation>
        <location evidence="1">Membrane</location>
        <topology evidence="1">Multi-pass membrane protein</topology>
    </subcellularLocation>
</comment>
<comment type="caution">
    <text evidence="7">The sequence shown here is derived from an EMBL/GenBank/DDBJ whole genome shotgun (WGS) entry which is preliminary data.</text>
</comment>
<evidence type="ECO:0000256" key="1">
    <source>
        <dbReference type="ARBA" id="ARBA00004141"/>
    </source>
</evidence>
<dbReference type="GO" id="GO:0016020">
    <property type="term" value="C:membrane"/>
    <property type="evidence" value="ECO:0007669"/>
    <property type="project" value="UniProtKB-SubCell"/>
</dbReference>
<keyword evidence="4 6" id="KW-0472">Membrane</keyword>
<gene>
    <name evidence="7" type="ORF">NLI96_g4729</name>
</gene>
<feature type="transmembrane region" description="Helical" evidence="6">
    <location>
        <begin position="344"/>
        <end position="364"/>
    </location>
</feature>
<evidence type="ECO:0000256" key="3">
    <source>
        <dbReference type="ARBA" id="ARBA00022989"/>
    </source>
</evidence>
<evidence type="ECO:0000313" key="8">
    <source>
        <dbReference type="Proteomes" id="UP001212997"/>
    </source>
</evidence>
<feature type="transmembrane region" description="Helical" evidence="6">
    <location>
        <begin position="384"/>
        <end position="402"/>
    </location>
</feature>
<dbReference type="Pfam" id="PF04479">
    <property type="entry name" value="RTA1"/>
    <property type="match status" value="1"/>
</dbReference>
<feature type="transmembrane region" description="Helical" evidence="6">
    <location>
        <begin position="83"/>
        <end position="100"/>
    </location>
</feature>
<proteinExistence type="predicted"/>
<evidence type="ECO:0000256" key="4">
    <source>
        <dbReference type="ARBA" id="ARBA00023136"/>
    </source>
</evidence>
<name>A0AAD5V4F6_9APHY</name>
<keyword evidence="8" id="KW-1185">Reference proteome</keyword>
<keyword evidence="3 6" id="KW-1133">Transmembrane helix</keyword>
<feature type="transmembrane region" description="Helical" evidence="6">
    <location>
        <begin position="189"/>
        <end position="210"/>
    </location>
</feature>
<feature type="transmembrane region" description="Helical" evidence="6">
    <location>
        <begin position="112"/>
        <end position="133"/>
    </location>
</feature>
<organism evidence="7 8">
    <name type="scientific">Meripilus lineatus</name>
    <dbReference type="NCBI Taxonomy" id="2056292"/>
    <lineage>
        <taxon>Eukaryota</taxon>
        <taxon>Fungi</taxon>
        <taxon>Dikarya</taxon>
        <taxon>Basidiomycota</taxon>
        <taxon>Agaricomycotina</taxon>
        <taxon>Agaricomycetes</taxon>
        <taxon>Polyporales</taxon>
        <taxon>Meripilaceae</taxon>
        <taxon>Meripilus</taxon>
    </lineage>
</organism>
<feature type="region of interest" description="Disordered" evidence="5">
    <location>
        <begin position="426"/>
        <end position="448"/>
    </location>
</feature>
<dbReference type="EMBL" id="JANAWD010000142">
    <property type="protein sequence ID" value="KAJ3485777.1"/>
    <property type="molecule type" value="Genomic_DNA"/>
</dbReference>
<evidence type="ECO:0000256" key="2">
    <source>
        <dbReference type="ARBA" id="ARBA00022692"/>
    </source>
</evidence>
<protein>
    <recommendedName>
        <fullName evidence="9">RTA1-domain-containing protein</fullName>
    </recommendedName>
</protein>
<feature type="compositionally biased region" description="Basic and acidic residues" evidence="5">
    <location>
        <begin position="435"/>
        <end position="448"/>
    </location>
</feature>
<dbReference type="Proteomes" id="UP001212997">
    <property type="component" value="Unassembled WGS sequence"/>
</dbReference>
<dbReference type="AlphaFoldDB" id="A0AAD5V4F6"/>
<feature type="transmembrane region" description="Helical" evidence="6">
    <location>
        <begin position="298"/>
        <end position="324"/>
    </location>
</feature>
<feature type="transmembrane region" description="Helical" evidence="6">
    <location>
        <begin position="262"/>
        <end position="286"/>
    </location>
</feature>
<dbReference type="PANTHER" id="PTHR31465:SF1">
    <property type="entry name" value="PROTEIN RTA1-RELATED"/>
    <property type="match status" value="1"/>
</dbReference>
<evidence type="ECO:0000256" key="5">
    <source>
        <dbReference type="SAM" id="MobiDB-lite"/>
    </source>
</evidence>
<accession>A0AAD5V4F6</accession>
<sequence length="448" mass="49007">MSESIVTLIPPPHLLAVAEGNTSGRKAQRSSLPALGSFGPSANNPADGVSIAGTECEPGAVLRNHKCQVPGSFRMLQNYRSQLRLITIALFSSFASPYLMADRAIKPSSKLIGTRTLICNVLLLLAAASSAYAKDLPPRPADPYADPKNDIYNPLRYIATNSLTAVAFTLVLLTGFAQTWLTWRVGGRFMLAMVVALYTFAVGLGLRFGLHADPESKPIYIAEYLFVVLSPCGFIAAEYVLLGRLSTWLKADEYLLIPPKRITPVFVASDVITFLIQAAGGSVSVSNNPSTALAGSRIFLVGLALQLVSFILFSILYIVFLYRVYTLEPKKWTQDHSLVWYADWRSLAGALCLSCVGILIRSVYRTVELAQGYHGTLATTEAYFYALDTLPLFLATVIYIPFWPGRYIPSYPGAQKSDVESYEFAGRGKNSMTDSDGRQTEEYNGRAT</sequence>
<feature type="transmembrane region" description="Helical" evidence="6">
    <location>
        <begin position="154"/>
        <end position="177"/>
    </location>
</feature>
<evidence type="ECO:0000313" key="7">
    <source>
        <dbReference type="EMBL" id="KAJ3485777.1"/>
    </source>
</evidence>
<dbReference type="InterPro" id="IPR007568">
    <property type="entry name" value="RTA1"/>
</dbReference>
<keyword evidence="2 6" id="KW-0812">Transmembrane</keyword>
<dbReference type="PANTHER" id="PTHR31465">
    <property type="entry name" value="PROTEIN RTA1-RELATED"/>
    <property type="match status" value="1"/>
</dbReference>
<feature type="transmembrane region" description="Helical" evidence="6">
    <location>
        <begin position="222"/>
        <end position="242"/>
    </location>
</feature>
<evidence type="ECO:0000256" key="6">
    <source>
        <dbReference type="SAM" id="Phobius"/>
    </source>
</evidence>